<dbReference type="PANTHER" id="PTHR45913:SF21">
    <property type="entry name" value="DUF4371 DOMAIN-CONTAINING PROTEIN"/>
    <property type="match status" value="1"/>
</dbReference>
<accession>A0AAW1IBL9</accession>
<reference evidence="2 3" key="1">
    <citation type="journal article" date="2024" name="BMC Genomics">
        <title>De novo assembly and annotation of Popillia japonica's genome with initial clues to its potential as an invasive pest.</title>
        <authorList>
            <person name="Cucini C."/>
            <person name="Boschi S."/>
            <person name="Funari R."/>
            <person name="Cardaioli E."/>
            <person name="Iannotti N."/>
            <person name="Marturano G."/>
            <person name="Paoli F."/>
            <person name="Bruttini M."/>
            <person name="Carapelli A."/>
            <person name="Frati F."/>
            <person name="Nardi F."/>
        </authorList>
    </citation>
    <scope>NUCLEOTIDE SEQUENCE [LARGE SCALE GENOMIC DNA]</scope>
    <source>
        <strain evidence="2">DMR45628</strain>
    </source>
</reference>
<dbReference type="InterPro" id="IPR012337">
    <property type="entry name" value="RNaseH-like_sf"/>
</dbReference>
<keyword evidence="3" id="KW-1185">Reference proteome</keyword>
<evidence type="ECO:0000313" key="2">
    <source>
        <dbReference type="EMBL" id="KAK9686739.1"/>
    </source>
</evidence>
<evidence type="ECO:0000313" key="3">
    <source>
        <dbReference type="Proteomes" id="UP001458880"/>
    </source>
</evidence>
<proteinExistence type="predicted"/>
<dbReference type="Pfam" id="PF05699">
    <property type="entry name" value="Dimer_Tnp_hAT"/>
    <property type="match status" value="1"/>
</dbReference>
<comment type="caution">
    <text evidence="2">The sequence shown here is derived from an EMBL/GenBank/DDBJ whole genome shotgun (WGS) entry which is preliminary data.</text>
</comment>
<gene>
    <name evidence="2" type="ORF">QE152_g36970</name>
</gene>
<dbReference type="SUPFAM" id="SSF53098">
    <property type="entry name" value="Ribonuclease H-like"/>
    <property type="match status" value="1"/>
</dbReference>
<feature type="domain" description="HAT C-terminal dimerisation" evidence="1">
    <location>
        <begin position="276"/>
        <end position="331"/>
    </location>
</feature>
<dbReference type="GO" id="GO:0046983">
    <property type="term" value="F:protein dimerization activity"/>
    <property type="evidence" value="ECO:0007669"/>
    <property type="project" value="InterPro"/>
</dbReference>
<dbReference type="InterPro" id="IPR008906">
    <property type="entry name" value="HATC_C_dom"/>
</dbReference>
<dbReference type="EMBL" id="JASPKY010000686">
    <property type="protein sequence ID" value="KAK9686739.1"/>
    <property type="molecule type" value="Genomic_DNA"/>
</dbReference>
<evidence type="ECO:0000259" key="1">
    <source>
        <dbReference type="Pfam" id="PF05699"/>
    </source>
</evidence>
<dbReference type="Proteomes" id="UP001458880">
    <property type="component" value="Unassembled WGS sequence"/>
</dbReference>
<protein>
    <submittedName>
        <fullName evidence="2">HAT family C-terminal dimerization region</fullName>
    </submittedName>
</protein>
<name>A0AAW1IBL9_POPJA</name>
<dbReference type="PANTHER" id="PTHR45913">
    <property type="entry name" value="EPM2A-INTERACTING PROTEIN 1"/>
    <property type="match status" value="1"/>
</dbReference>
<dbReference type="AlphaFoldDB" id="A0AAW1IBL9"/>
<sequence length="357" mass="41276">MVFGDFTSKEELLAMISLKERTGGVDIFNGFKSLLNKKKVPLFKLVSITTDGAAAMIGPINGFIALCQNDDEFPAFLSYYCIIHQQVLASKRLNTKEVMDIAFKIVNLIRGSSLKQRLFQLQLDEGQPELLLHTDVRWLSRELQGKNKTVIDMISSIDAYKTKFILLAEDLQQNNMNHFPNMADNLQKHKNINYEIGKYVAEIQNVIEDFEVRFQDFEKIKEIVEFTSFPFKKDLIAKRIGQKIADLFDMEQNVLENEIIILQSDLILQARKFEENFWKYVNREKYPNITKCSEYIYSCFGSTYLCESAFSYLKLTKTKHRSVLTDSHTEDSLLLSLSGYTPNYDALVKEMQTQVSH</sequence>
<organism evidence="2 3">
    <name type="scientific">Popillia japonica</name>
    <name type="common">Japanese beetle</name>
    <dbReference type="NCBI Taxonomy" id="7064"/>
    <lineage>
        <taxon>Eukaryota</taxon>
        <taxon>Metazoa</taxon>
        <taxon>Ecdysozoa</taxon>
        <taxon>Arthropoda</taxon>
        <taxon>Hexapoda</taxon>
        <taxon>Insecta</taxon>
        <taxon>Pterygota</taxon>
        <taxon>Neoptera</taxon>
        <taxon>Endopterygota</taxon>
        <taxon>Coleoptera</taxon>
        <taxon>Polyphaga</taxon>
        <taxon>Scarabaeiformia</taxon>
        <taxon>Scarabaeidae</taxon>
        <taxon>Rutelinae</taxon>
        <taxon>Popillia</taxon>
    </lineage>
</organism>